<protein>
    <submittedName>
        <fullName evidence="2">Uncharacterized protein</fullName>
    </submittedName>
</protein>
<organism evidence="2 3">
    <name type="scientific">Planotetraspora thailandica</name>
    <dbReference type="NCBI Taxonomy" id="487172"/>
    <lineage>
        <taxon>Bacteria</taxon>
        <taxon>Bacillati</taxon>
        <taxon>Actinomycetota</taxon>
        <taxon>Actinomycetes</taxon>
        <taxon>Streptosporangiales</taxon>
        <taxon>Streptosporangiaceae</taxon>
        <taxon>Planotetraspora</taxon>
    </lineage>
</organism>
<dbReference type="AlphaFoldDB" id="A0A8J4DGT4"/>
<proteinExistence type="predicted"/>
<sequence length="238" mass="26065">MLADGQYQADWRDASFLSRPDTYSIKARHILVASHRYDVGTGMVALAAACDPTRIALLGDPADATEVLPNGRCRRPGCRQLLAAAERVARSTAVIAARWTAPRPRHTRHVGTDSAGGAGRDRPKSRSPAGWPTARAGRRRRAALITRRKVAFDHVRNHVLLRLMIYMINSASCRACDSRQIRACDLGFGLRRPLAECKRFLGRIGRNPRVTRRSRPQASSRRGGAGASGSPGRTRPVS</sequence>
<feature type="region of interest" description="Disordered" evidence="1">
    <location>
        <begin position="102"/>
        <end position="138"/>
    </location>
</feature>
<accession>A0A8J4DGT4</accession>
<reference evidence="2" key="1">
    <citation type="submission" date="2021-01" db="EMBL/GenBank/DDBJ databases">
        <title>Whole genome shotgun sequence of Planotetraspora thailandica NBRC 104271.</title>
        <authorList>
            <person name="Komaki H."/>
            <person name="Tamura T."/>
        </authorList>
    </citation>
    <scope>NUCLEOTIDE SEQUENCE</scope>
    <source>
        <strain evidence="2">NBRC 104271</strain>
    </source>
</reference>
<keyword evidence="3" id="KW-1185">Reference proteome</keyword>
<evidence type="ECO:0000256" key="1">
    <source>
        <dbReference type="SAM" id="MobiDB-lite"/>
    </source>
</evidence>
<gene>
    <name evidence="2" type="ORF">Pth03_82560</name>
</gene>
<feature type="region of interest" description="Disordered" evidence="1">
    <location>
        <begin position="208"/>
        <end position="238"/>
    </location>
</feature>
<dbReference type="Proteomes" id="UP000605992">
    <property type="component" value="Unassembled WGS sequence"/>
</dbReference>
<evidence type="ECO:0000313" key="3">
    <source>
        <dbReference type="Proteomes" id="UP000605992"/>
    </source>
</evidence>
<comment type="caution">
    <text evidence="2">The sequence shown here is derived from an EMBL/GenBank/DDBJ whole genome shotgun (WGS) entry which is preliminary data.</text>
</comment>
<evidence type="ECO:0000313" key="2">
    <source>
        <dbReference type="EMBL" id="GII59867.1"/>
    </source>
</evidence>
<name>A0A8J4DGT4_9ACTN</name>
<dbReference type="EMBL" id="BOOR01000105">
    <property type="protein sequence ID" value="GII59867.1"/>
    <property type="molecule type" value="Genomic_DNA"/>
</dbReference>